<dbReference type="Gene3D" id="3.30.1330.40">
    <property type="entry name" value="RutC-like"/>
    <property type="match status" value="1"/>
</dbReference>
<gene>
    <name evidence="2" type="ORF">JWS13_01175</name>
</gene>
<evidence type="ECO:0000313" key="3">
    <source>
        <dbReference type="Proteomes" id="UP000662986"/>
    </source>
</evidence>
<reference evidence="2 3" key="2">
    <citation type="journal article" date="2022" name="Arch. Microbiol.">
        <title>Rhodococcus pseudokoreensis sp. nov. isolated from the rhizosphere of young M26 apple rootstocks.</title>
        <authorList>
            <person name="Kampfer P."/>
            <person name="Glaeser S.P."/>
            <person name="Blom J."/>
            <person name="Wolf J."/>
            <person name="Benning S."/>
            <person name="Schloter M."/>
            <person name="Neumann-Schaal M."/>
        </authorList>
    </citation>
    <scope>NUCLEOTIDE SEQUENCE [LARGE SCALE GENOMIC DNA]</scope>
    <source>
        <strain evidence="2 3">R79</strain>
    </source>
</reference>
<accession>A0A974VYK0</accession>
<reference evidence="2 3" key="1">
    <citation type="journal article" date="2021" name="Microbiol. Resour. Announc.">
        <title>Complete Genome Sequences of Two Rhodococcus sp. Strains with Large and Linear Chromosomes, Isolated from Apple Rhizosphere.</title>
        <authorList>
            <person name="Benning S."/>
            <person name="Brugnone N."/>
            <person name="Siani R."/>
            <person name="Kublik S."/>
            <person name="Schloter M."/>
            <person name="Rad V."/>
        </authorList>
    </citation>
    <scope>NUCLEOTIDE SEQUENCE [LARGE SCALE GENOMIC DNA]</scope>
    <source>
        <strain evidence="2 3">R79</strain>
    </source>
</reference>
<dbReference type="PANTHER" id="PTHR43760:SF1">
    <property type="entry name" value="ENDORIBONUCLEASE L-PSP_CHORISMATE MUTASE-LIKE DOMAIN-CONTAINING PROTEIN"/>
    <property type="match status" value="1"/>
</dbReference>
<dbReference type="EMBL" id="CP070614">
    <property type="protein sequence ID" value="QSE87487.1"/>
    <property type="molecule type" value="Genomic_DNA"/>
</dbReference>
<dbReference type="InterPro" id="IPR013813">
    <property type="entry name" value="Endoribo_LPSP/chorism_mut-like"/>
</dbReference>
<keyword evidence="2" id="KW-0614">Plasmid</keyword>
<dbReference type="RefSeq" id="WP_206004236.1">
    <property type="nucleotide sequence ID" value="NZ_CP070614.1"/>
</dbReference>
<dbReference type="Pfam" id="PF14588">
    <property type="entry name" value="YjgF_endoribonc"/>
    <property type="match status" value="1"/>
</dbReference>
<keyword evidence="3" id="KW-1185">Reference proteome</keyword>
<feature type="domain" description="Endoribonuclease L-PSP/chorismate mutase-like" evidence="1">
    <location>
        <begin position="12"/>
        <end position="148"/>
    </location>
</feature>
<dbReference type="SUPFAM" id="SSF55298">
    <property type="entry name" value="YjgF-like"/>
    <property type="match status" value="1"/>
</dbReference>
<evidence type="ECO:0000313" key="2">
    <source>
        <dbReference type="EMBL" id="QSE87487.1"/>
    </source>
</evidence>
<proteinExistence type="predicted"/>
<dbReference type="CDD" id="cd02199">
    <property type="entry name" value="YjgF_YER057c_UK114_like_1"/>
    <property type="match status" value="1"/>
</dbReference>
<dbReference type="InterPro" id="IPR035959">
    <property type="entry name" value="RutC-like_sf"/>
</dbReference>
<protein>
    <submittedName>
        <fullName evidence="2">RidA family protein</fullName>
    </submittedName>
</protein>
<dbReference type="Proteomes" id="UP000662986">
    <property type="component" value="Plasmid unnamed5"/>
</dbReference>
<organism evidence="2 3">
    <name type="scientific">Rhodococcus pseudokoreensis</name>
    <dbReference type="NCBI Taxonomy" id="2811421"/>
    <lineage>
        <taxon>Bacteria</taxon>
        <taxon>Bacillati</taxon>
        <taxon>Actinomycetota</taxon>
        <taxon>Actinomycetes</taxon>
        <taxon>Mycobacteriales</taxon>
        <taxon>Nocardiaceae</taxon>
        <taxon>Rhodococcus</taxon>
    </lineage>
</organism>
<evidence type="ECO:0000259" key="1">
    <source>
        <dbReference type="Pfam" id="PF14588"/>
    </source>
</evidence>
<dbReference type="PANTHER" id="PTHR43760">
    <property type="entry name" value="ENDORIBONUCLEASE-RELATED"/>
    <property type="match status" value="1"/>
</dbReference>
<name>A0A974VYK0_9NOCA</name>
<geneLocation type="plasmid" evidence="2 3">
    <name>unnamed5</name>
</geneLocation>
<sequence>MTDTNTHDPQLRLAGRQLTLPDLGAPAYAYEAWTRHRDILYLSGQISRAADGHVLTGRAGADATVAEASAAAETAALNLLARIDQAVGLGHVRQILKLNVWVASDADFTDQPTAAEAASRLLIDVLGDAGRHARTALPAHVLPKNALVELDATVAVAVNE</sequence>